<evidence type="ECO:0000256" key="3">
    <source>
        <dbReference type="SAM" id="Coils"/>
    </source>
</evidence>
<organism evidence="5 6">
    <name type="scientific">Plasmodium gonderi</name>
    <dbReference type="NCBI Taxonomy" id="77519"/>
    <lineage>
        <taxon>Eukaryota</taxon>
        <taxon>Sar</taxon>
        <taxon>Alveolata</taxon>
        <taxon>Apicomplexa</taxon>
        <taxon>Aconoidasida</taxon>
        <taxon>Haemosporida</taxon>
        <taxon>Plasmodiidae</taxon>
        <taxon>Plasmodium</taxon>
        <taxon>Plasmodium (Plasmodium)</taxon>
    </lineage>
</organism>
<dbReference type="RefSeq" id="XP_028544704.1">
    <property type="nucleotide sequence ID" value="XM_028688903.1"/>
</dbReference>
<name>A0A1Y1JKY4_PLAGO</name>
<evidence type="ECO:0000313" key="6">
    <source>
        <dbReference type="Proteomes" id="UP000195521"/>
    </source>
</evidence>
<feature type="compositionally biased region" description="Basic and acidic residues" evidence="4">
    <location>
        <begin position="469"/>
        <end position="478"/>
    </location>
</feature>
<protein>
    <submittedName>
        <fullName evidence="5">Dynactin subunit 2</fullName>
    </submittedName>
</protein>
<feature type="region of interest" description="Disordered" evidence="4">
    <location>
        <begin position="505"/>
        <end position="546"/>
    </location>
</feature>
<evidence type="ECO:0000256" key="1">
    <source>
        <dbReference type="ARBA" id="ARBA00004496"/>
    </source>
</evidence>
<reference evidence="6" key="1">
    <citation type="submission" date="2017-04" db="EMBL/GenBank/DDBJ databases">
        <title>Plasmodium gonderi genome.</title>
        <authorList>
            <person name="Arisue N."/>
            <person name="Honma H."/>
            <person name="Kawai S."/>
            <person name="Tougan T."/>
            <person name="Tanabe K."/>
            <person name="Horii T."/>
        </authorList>
    </citation>
    <scope>NUCLEOTIDE SEQUENCE [LARGE SCALE GENOMIC DNA]</scope>
    <source>
        <strain evidence="6">ATCC 30045</strain>
    </source>
</reference>
<feature type="compositionally biased region" description="Basic and acidic residues" evidence="4">
    <location>
        <begin position="10"/>
        <end position="36"/>
    </location>
</feature>
<comment type="caution">
    <text evidence="5">The sequence shown here is derived from an EMBL/GenBank/DDBJ whole genome shotgun (WGS) entry which is preliminary data.</text>
</comment>
<dbReference type="PANTHER" id="PTHR15346">
    <property type="entry name" value="DYNACTIN SUBUNIT"/>
    <property type="match status" value="1"/>
</dbReference>
<keyword evidence="2" id="KW-0963">Cytoplasm</keyword>
<evidence type="ECO:0000256" key="2">
    <source>
        <dbReference type="ARBA" id="ARBA00022490"/>
    </source>
</evidence>
<dbReference type="OMA" id="MNKHFLD"/>
<dbReference type="OrthoDB" id="4977at2759"/>
<evidence type="ECO:0000313" key="5">
    <source>
        <dbReference type="EMBL" id="GAW82115.1"/>
    </source>
</evidence>
<proteinExistence type="predicted"/>
<gene>
    <name evidence="5" type="ORF">PGO_121070</name>
</gene>
<dbReference type="GO" id="GO:0005869">
    <property type="term" value="C:dynactin complex"/>
    <property type="evidence" value="ECO:0007669"/>
    <property type="project" value="InterPro"/>
</dbReference>
<dbReference type="GO" id="GO:0007017">
    <property type="term" value="P:microtubule-based process"/>
    <property type="evidence" value="ECO:0007669"/>
    <property type="project" value="InterPro"/>
</dbReference>
<dbReference type="InterPro" id="IPR028133">
    <property type="entry name" value="Dynamitin"/>
</dbReference>
<evidence type="ECO:0000256" key="4">
    <source>
        <dbReference type="SAM" id="MobiDB-lite"/>
    </source>
</evidence>
<dbReference type="Proteomes" id="UP000195521">
    <property type="component" value="Unassembled WGS sequence"/>
</dbReference>
<feature type="region of interest" description="Disordered" evidence="4">
    <location>
        <begin position="469"/>
        <end position="488"/>
    </location>
</feature>
<comment type="subcellular location">
    <subcellularLocation>
        <location evidence="1">Cytoplasm</location>
    </subcellularLocation>
</comment>
<accession>A0A1Y1JKY4</accession>
<keyword evidence="3" id="KW-0175">Coiled coil</keyword>
<feature type="region of interest" description="Disordered" evidence="4">
    <location>
        <begin position="286"/>
        <end position="314"/>
    </location>
</feature>
<dbReference type="AlphaFoldDB" id="A0A1Y1JKY4"/>
<dbReference type="EMBL" id="BDQF01000013">
    <property type="protein sequence ID" value="GAW82115.1"/>
    <property type="molecule type" value="Genomic_DNA"/>
</dbReference>
<feature type="region of interest" description="Disordered" evidence="4">
    <location>
        <begin position="1"/>
        <end position="85"/>
    </location>
</feature>
<keyword evidence="6" id="KW-1185">Reference proteome</keyword>
<feature type="compositionally biased region" description="Basic and acidic residues" evidence="4">
    <location>
        <begin position="302"/>
        <end position="314"/>
    </location>
</feature>
<dbReference type="GO" id="GO:0005737">
    <property type="term" value="C:cytoplasm"/>
    <property type="evidence" value="ECO:0007669"/>
    <property type="project" value="UniProtKB-SubCell"/>
</dbReference>
<feature type="region of interest" description="Disordered" evidence="4">
    <location>
        <begin position="125"/>
        <end position="150"/>
    </location>
</feature>
<dbReference type="GeneID" id="39748847"/>
<dbReference type="Pfam" id="PF04912">
    <property type="entry name" value="Dynamitin"/>
    <property type="match status" value="1"/>
</dbReference>
<sequence>MNRLNGSKSGLEDDGKGEIDSINEIKEYNETSEHSVHNGSWEEIEVNIVREKNTQKDEDEQIGKNEAPGQARINESSEQQGHQEQEITLNHSCKHTEDDMEKDDTSLYGNVELKQSRETVNIINECTEEKNEKSSNKSSTYLEDDKRKKKKDMISITYNDNPIDKKLTYSVKGKKPKSGGEKMIPKFFGLDHLHNDMNKEEMNTSKHKKITKENLKLDMRDFFFTSQEKDVYEYVPETSNYAICHNDANELYKDVVTMNKHFLDEINVNIYSSPLDTYLSSMLAVSDGPKQRDTNSLFRKSSKNENNKNDLSDEKNKLKQCDILDENSINKPLYSYEFYKNKIFKHYHNNGLVIEIDPTKLKYNNSTHFEYDKNMSTYLNDPLSYLQKLKCEVEDITSYINDLANTKTEQFDQNNPNDKLNEDMIEHEQIVKQILHNREPPEVLMELFSLKNDIDNMLNDDALKKLLKSEKMEKKKPNQESIAPNGFSKDVKTILEQLQNWDDVNVKREEEEEEEEEEEKKKKQKDKGKDKKVNELINQRSGKGTHEDLFPKQLNIYTLNSRKEKEVQTSDLLILERKIANIEKVLGIDKMVMLPYDDMNHAIIDLYSKLSLLDSNKLESVKKKMQNLQSEFLNLKKFKKDLLNISKERGNYEESIDEIFKILDMWKKTHHIIPNVLARLYQLKKVHDNVQSFSSRLDDLEKQQMKLDETISLAEQNIKLINFKINENINFLQDTLKKMEFNVVPHNE</sequence>
<feature type="coiled-coil region" evidence="3">
    <location>
        <begin position="683"/>
        <end position="717"/>
    </location>
</feature>